<dbReference type="AlphaFoldDB" id="A0A978VTF1"/>
<sequence length="108" mass="11934">MMSRVLVIKLEANKVHTICGYTNNCGDECSYGVDLGSVLEQISTGPGDNVIEYLQHGRITINISFKAAKITFGFGNWKSNPRPIGNYCQPAAVMLEHNFRTPHCCVDL</sequence>
<reference evidence="1" key="1">
    <citation type="journal article" date="2021" name="Front. Plant Sci.">
        <title>Chromosome-Scale Genome Assembly for Chinese Sour Jujube and Insights Into Its Genome Evolution and Domestication Signature.</title>
        <authorList>
            <person name="Shen L.-Y."/>
            <person name="Luo H."/>
            <person name="Wang X.-L."/>
            <person name="Wang X.-M."/>
            <person name="Qiu X.-J."/>
            <person name="Liu H."/>
            <person name="Zhou S.-S."/>
            <person name="Jia K.-H."/>
            <person name="Nie S."/>
            <person name="Bao Y.-T."/>
            <person name="Zhang R.-G."/>
            <person name="Yun Q.-Z."/>
            <person name="Chai Y.-H."/>
            <person name="Lu J.-Y."/>
            <person name="Li Y."/>
            <person name="Zhao S.-W."/>
            <person name="Mao J.-F."/>
            <person name="Jia S.-G."/>
            <person name="Mao Y.-M."/>
        </authorList>
    </citation>
    <scope>NUCLEOTIDE SEQUENCE</scope>
    <source>
        <strain evidence="1">AT0</strain>
        <tissue evidence="1">Leaf</tissue>
    </source>
</reference>
<protein>
    <submittedName>
        <fullName evidence="1">Uncharacterized protein</fullName>
    </submittedName>
</protein>
<dbReference type="Proteomes" id="UP000813462">
    <property type="component" value="Unassembled WGS sequence"/>
</dbReference>
<comment type="caution">
    <text evidence="1">The sequence shown here is derived from an EMBL/GenBank/DDBJ whole genome shotgun (WGS) entry which is preliminary data.</text>
</comment>
<evidence type="ECO:0000313" key="1">
    <source>
        <dbReference type="EMBL" id="KAH7542096.1"/>
    </source>
</evidence>
<evidence type="ECO:0000313" key="2">
    <source>
        <dbReference type="Proteomes" id="UP000813462"/>
    </source>
</evidence>
<proteinExistence type="predicted"/>
<organism evidence="1 2">
    <name type="scientific">Ziziphus jujuba var. spinosa</name>
    <dbReference type="NCBI Taxonomy" id="714518"/>
    <lineage>
        <taxon>Eukaryota</taxon>
        <taxon>Viridiplantae</taxon>
        <taxon>Streptophyta</taxon>
        <taxon>Embryophyta</taxon>
        <taxon>Tracheophyta</taxon>
        <taxon>Spermatophyta</taxon>
        <taxon>Magnoliopsida</taxon>
        <taxon>eudicotyledons</taxon>
        <taxon>Gunneridae</taxon>
        <taxon>Pentapetalae</taxon>
        <taxon>rosids</taxon>
        <taxon>fabids</taxon>
        <taxon>Rosales</taxon>
        <taxon>Rhamnaceae</taxon>
        <taxon>Paliureae</taxon>
        <taxon>Ziziphus</taxon>
    </lineage>
</organism>
<accession>A0A978VTF1</accession>
<dbReference type="EMBL" id="JAEACU010000002">
    <property type="protein sequence ID" value="KAH7542096.1"/>
    <property type="molecule type" value="Genomic_DNA"/>
</dbReference>
<name>A0A978VTF1_ZIZJJ</name>
<gene>
    <name evidence="1" type="ORF">FEM48_Zijuj02G0037000</name>
</gene>